<dbReference type="NCBIfam" id="NF000326">
    <property type="entry name" value="blaR1_generic"/>
    <property type="match status" value="1"/>
</dbReference>
<evidence type="ECO:0000313" key="5">
    <source>
        <dbReference type="EMBL" id="MEO1770675.1"/>
    </source>
</evidence>
<dbReference type="Proteomes" id="UP000664357">
    <property type="component" value="Unassembled WGS sequence"/>
</dbReference>
<feature type="transmembrane region" description="Helical" evidence="2">
    <location>
        <begin position="40"/>
        <end position="58"/>
    </location>
</feature>
<dbReference type="InterPro" id="IPR008756">
    <property type="entry name" value="Peptidase_M56"/>
</dbReference>
<feature type="transmembrane region" description="Helical" evidence="2">
    <location>
        <begin position="223"/>
        <end position="244"/>
    </location>
</feature>
<dbReference type="Pfam" id="PF05569">
    <property type="entry name" value="Peptidase_M56"/>
    <property type="match status" value="1"/>
</dbReference>
<organism evidence="5 6">
    <name type="scientific">Candidatus Enterococcus ferrettii</name>
    <dbReference type="NCBI Taxonomy" id="2815324"/>
    <lineage>
        <taxon>Bacteria</taxon>
        <taxon>Bacillati</taxon>
        <taxon>Bacillota</taxon>
        <taxon>Bacilli</taxon>
        <taxon>Lactobacillales</taxon>
        <taxon>Enterococcaceae</taxon>
        <taxon>Enterococcus</taxon>
    </lineage>
</organism>
<comment type="similarity">
    <text evidence="1">Belongs to the peptidase M56 family.</text>
</comment>
<name>A0ABV0ERV2_9ENTE</name>
<evidence type="ECO:0000259" key="3">
    <source>
        <dbReference type="Pfam" id="PF00905"/>
    </source>
</evidence>
<dbReference type="Gene3D" id="3.40.710.10">
    <property type="entry name" value="DD-peptidase/beta-lactamase superfamily"/>
    <property type="match status" value="1"/>
</dbReference>
<reference evidence="5 6" key="1">
    <citation type="submission" date="2024-02" db="EMBL/GenBank/DDBJ databases">
        <title>The Genome Sequence of Enterococcus sp. DIV0159.</title>
        <authorList>
            <person name="Earl A."/>
            <person name="Manson A."/>
            <person name="Gilmore M."/>
            <person name="Sanders J."/>
            <person name="Shea T."/>
            <person name="Howe W."/>
            <person name="Livny J."/>
            <person name="Cuomo C."/>
            <person name="Neafsey D."/>
            <person name="Birren B."/>
        </authorList>
    </citation>
    <scope>NUCLEOTIDE SEQUENCE [LARGE SCALE GENOMIC DNA]</scope>
    <source>
        <strain evidence="5 6">665A</strain>
    </source>
</reference>
<feature type="transmembrane region" description="Helical" evidence="2">
    <location>
        <begin position="113"/>
        <end position="137"/>
    </location>
</feature>
<dbReference type="EMBL" id="JAFREL020000002">
    <property type="protein sequence ID" value="MEO1770675.1"/>
    <property type="molecule type" value="Genomic_DNA"/>
</dbReference>
<evidence type="ECO:0000313" key="6">
    <source>
        <dbReference type="Proteomes" id="UP000664357"/>
    </source>
</evidence>
<keyword evidence="2" id="KW-0472">Membrane</keyword>
<feature type="transmembrane region" description="Helical" evidence="2">
    <location>
        <begin position="315"/>
        <end position="334"/>
    </location>
</feature>
<evidence type="ECO:0000256" key="2">
    <source>
        <dbReference type="SAM" id="Phobius"/>
    </source>
</evidence>
<keyword evidence="2" id="KW-1133">Transmembrane helix</keyword>
<gene>
    <name evidence="5" type="ORF">JZO67_002628</name>
</gene>
<dbReference type="RefSeq" id="WP_207703513.1">
    <property type="nucleotide sequence ID" value="NZ_JAFREL020000002.1"/>
</dbReference>
<keyword evidence="6" id="KW-1185">Reference proteome</keyword>
<dbReference type="InterPro" id="IPR012338">
    <property type="entry name" value="Beta-lactam/transpept-like"/>
</dbReference>
<dbReference type="PANTHER" id="PTHR34978">
    <property type="entry name" value="POSSIBLE SENSOR-TRANSDUCER PROTEIN BLAR"/>
    <property type="match status" value="1"/>
</dbReference>
<dbReference type="CDD" id="cd07341">
    <property type="entry name" value="M56_BlaR1_MecR1_like"/>
    <property type="match status" value="1"/>
</dbReference>
<comment type="caution">
    <text evidence="5">The sequence shown here is derived from an EMBL/GenBank/DDBJ whole genome shotgun (WGS) entry which is preliminary data.</text>
</comment>
<evidence type="ECO:0000259" key="4">
    <source>
        <dbReference type="Pfam" id="PF05569"/>
    </source>
</evidence>
<keyword evidence="2" id="KW-0812">Transmembrane</keyword>
<dbReference type="SUPFAM" id="SSF56601">
    <property type="entry name" value="beta-lactamase/transpeptidase-like"/>
    <property type="match status" value="1"/>
</dbReference>
<feature type="domain" description="Penicillin-binding protein transpeptidase" evidence="3">
    <location>
        <begin position="378"/>
        <end position="579"/>
    </location>
</feature>
<dbReference type="Pfam" id="PF00905">
    <property type="entry name" value="Transpeptidase"/>
    <property type="match status" value="1"/>
</dbReference>
<dbReference type="InterPro" id="IPR001460">
    <property type="entry name" value="PCN-bd_Tpept"/>
</dbReference>
<feature type="domain" description="Peptidase M56" evidence="4">
    <location>
        <begin position="12"/>
        <end position="306"/>
    </location>
</feature>
<dbReference type="PANTHER" id="PTHR34978:SF3">
    <property type="entry name" value="SLR0241 PROTEIN"/>
    <property type="match status" value="1"/>
</dbReference>
<evidence type="ECO:0000256" key="1">
    <source>
        <dbReference type="ARBA" id="ARBA00011075"/>
    </source>
</evidence>
<protein>
    <submittedName>
        <fullName evidence="5">Bla regulator protein blaR1</fullName>
    </submittedName>
</protein>
<proteinExistence type="inferred from homology"/>
<accession>A0ABV0ERV2</accession>
<sequence length="588" mass="68015">MTQLIERFLFNNVSMSLFLLLIALVRNVIGKQLNPRLRGFFWYFPFLSILFFIPYQPLANFKAYLHYNVGTISYFQNSWMEKANAGILDSFSPLKNEWMNDYSLSASSAFSDYMYLFVLVWVIGVGIKGFLFLFSFYNLHSWIKEGQLLQNSTIQHSLEKAQAALKYHKRVRIISSKRILTPATSGLFHPVILLPDGYCSKKSEEHLFLILMHELAHHKNKDFYQQCLFIWSTIFFWYNPLLYWMAGKAAKDREIACDQLVMSRLSETEIISYGQALLNSFVQKNNSQLIAFSDNKKLLIERIHIIADYRAKTKYWYIQILMILLITGAAFIAIPQSEGSQNASLLEEKASIEVLADTSFFKNSQNALVLYDETAEKYSIYNEKAAYQRFSPDSTYKLWSGLFGLKYDIIQPNQNQLTWDGTAYPFAAWNKDQGLQEALTNSTNWYFQLLDNRLGKASLAKEFSAINYGNSNLLGPINDYWLESSLKISATEQVQLLKKLLNNELNFSTAEIQFIKDAIKLESSPNYTLYGKTGTGRRQNQQSRGWFIGFIEAKDQTYYFACHLQGEDTSGQEAAKETLRILRERDLY</sequence>
<dbReference type="InterPro" id="IPR052173">
    <property type="entry name" value="Beta-lactam_resp_regulator"/>
</dbReference>